<evidence type="ECO:0000313" key="1">
    <source>
        <dbReference type="EMBL" id="KFF41255.1"/>
    </source>
</evidence>
<accession>A0A086CGE1</accession>
<dbReference type="eggNOG" id="ENOG502ZC76">
    <property type="taxonomic scope" value="Bacteria"/>
</dbReference>
<name>A0A086CGE1_9CHRO</name>
<sequence length="232" mass="26299">MSKIITKILTPALKLWLNSQVEKLETLNLSIEGSDYQFLSGYIPEIILDSHQLVYKGLSLEEIKLKARNIRINVGQILRGQSLKLLKDIKISGEVAISNESLKASISSTMLQDSIKYLLNILLEHKEFTKFSRRISNMTFQLKEINIDCSNITIQVVSLYEEVIESITIKLRPDITSTQTLSLKEVEIRGLSGLDTCLDREILLDLGPDFCINQLSLNYGKLSCQCELKIYS</sequence>
<dbReference type="InterPro" id="IPR021373">
    <property type="entry name" value="DUF2993"/>
</dbReference>
<organism evidence="1 2">
    <name type="scientific">Candidatus Atelocyanobacterium thalassa isolate SIO64986</name>
    <dbReference type="NCBI Taxonomy" id="1527444"/>
    <lineage>
        <taxon>Bacteria</taxon>
        <taxon>Bacillati</taxon>
        <taxon>Cyanobacteriota</taxon>
        <taxon>Cyanophyceae</taxon>
        <taxon>Oscillatoriophycideae</taxon>
        <taxon>Chroococcales</taxon>
        <taxon>Aphanothecaceae</taxon>
        <taxon>Candidatus Atelocyanobacterium</taxon>
        <taxon>Candidatus Atelocyanobacterium thalassae</taxon>
    </lineage>
</organism>
<dbReference type="STRING" id="1527444.ucyna2_00879"/>
<dbReference type="Proteomes" id="UP000028922">
    <property type="component" value="Unassembled WGS sequence"/>
</dbReference>
<evidence type="ECO:0000313" key="2">
    <source>
        <dbReference type="Proteomes" id="UP000028922"/>
    </source>
</evidence>
<gene>
    <name evidence="1" type="ORF">ucyna2_00879</name>
</gene>
<protein>
    <submittedName>
        <fullName evidence="1">Uncharacterized protein containing piwi/argonaute domain</fullName>
    </submittedName>
</protein>
<dbReference type="Pfam" id="PF11209">
    <property type="entry name" value="LmeA"/>
    <property type="match status" value="1"/>
</dbReference>
<proteinExistence type="predicted"/>
<dbReference type="AlphaFoldDB" id="A0A086CGE1"/>
<reference evidence="1 2" key="1">
    <citation type="submission" date="2014-08" db="EMBL/GenBank/DDBJ databases">
        <title>Comparative genomics reveals surprising divergence of two closely related strains of uncultivated UCYN-A cyanobacteria.</title>
        <authorList>
            <person name="Bombar D."/>
            <person name="Heller P."/>
            <person name="Sanchez-Baracaldo P."/>
            <person name="Carter B.J."/>
            <person name="Zert J.P."/>
        </authorList>
    </citation>
    <scope>NUCLEOTIDE SEQUENCE [LARGE SCALE GENOMIC DNA]</scope>
</reference>
<dbReference type="EMBL" id="JPSP01000010">
    <property type="protein sequence ID" value="KFF41255.1"/>
    <property type="molecule type" value="Genomic_DNA"/>
</dbReference>
<comment type="caution">
    <text evidence="1">The sequence shown here is derived from an EMBL/GenBank/DDBJ whole genome shotgun (WGS) entry which is preliminary data.</text>
</comment>